<comment type="caution">
    <text evidence="1">The sequence shown here is derived from an EMBL/GenBank/DDBJ whole genome shotgun (WGS) entry which is preliminary data.</text>
</comment>
<gene>
    <name evidence="1" type="ORF">H5410_012936</name>
</gene>
<sequence>MKPFGLGRPNQPIFKLWSELIPMAKPAHFQGQRNLESPWIFSVICNFDVTFAKNFNRRQL</sequence>
<organism evidence="1 2">
    <name type="scientific">Solanum commersonii</name>
    <name type="common">Commerson's wild potato</name>
    <name type="synonym">Commerson's nightshade</name>
    <dbReference type="NCBI Taxonomy" id="4109"/>
    <lineage>
        <taxon>Eukaryota</taxon>
        <taxon>Viridiplantae</taxon>
        <taxon>Streptophyta</taxon>
        <taxon>Embryophyta</taxon>
        <taxon>Tracheophyta</taxon>
        <taxon>Spermatophyta</taxon>
        <taxon>Magnoliopsida</taxon>
        <taxon>eudicotyledons</taxon>
        <taxon>Gunneridae</taxon>
        <taxon>Pentapetalae</taxon>
        <taxon>asterids</taxon>
        <taxon>lamiids</taxon>
        <taxon>Solanales</taxon>
        <taxon>Solanaceae</taxon>
        <taxon>Solanoideae</taxon>
        <taxon>Solaneae</taxon>
        <taxon>Solanum</taxon>
    </lineage>
</organism>
<dbReference type="EMBL" id="JACXVP010000002">
    <property type="protein sequence ID" value="KAG5627718.1"/>
    <property type="molecule type" value="Genomic_DNA"/>
</dbReference>
<proteinExistence type="predicted"/>
<dbReference type="AlphaFoldDB" id="A0A9J6AT31"/>
<accession>A0A9J6AT31</accession>
<dbReference type="Proteomes" id="UP000824120">
    <property type="component" value="Chromosome 2"/>
</dbReference>
<evidence type="ECO:0000313" key="2">
    <source>
        <dbReference type="Proteomes" id="UP000824120"/>
    </source>
</evidence>
<evidence type="ECO:0000313" key="1">
    <source>
        <dbReference type="EMBL" id="KAG5627718.1"/>
    </source>
</evidence>
<protein>
    <submittedName>
        <fullName evidence="1">Uncharacterized protein</fullName>
    </submittedName>
</protein>
<reference evidence="1 2" key="1">
    <citation type="submission" date="2020-09" db="EMBL/GenBank/DDBJ databases">
        <title>De no assembly of potato wild relative species, Solanum commersonii.</title>
        <authorList>
            <person name="Cho K."/>
        </authorList>
    </citation>
    <scope>NUCLEOTIDE SEQUENCE [LARGE SCALE GENOMIC DNA]</scope>
    <source>
        <strain evidence="1">LZ3.2</strain>
        <tissue evidence="1">Leaf</tissue>
    </source>
</reference>
<name>A0A9J6AT31_SOLCO</name>
<keyword evidence="2" id="KW-1185">Reference proteome</keyword>